<gene>
    <name evidence="1" type="ORF">PQO03_00770</name>
</gene>
<dbReference type="Proteomes" id="UP001214250">
    <property type="component" value="Chromosome 1"/>
</dbReference>
<sequence>MSELIAYDEAANRILLKCRECESKLRIEYQPLGENSAVLIASQ</sequence>
<evidence type="ECO:0000313" key="2">
    <source>
        <dbReference type="Proteomes" id="UP001214250"/>
    </source>
</evidence>
<protein>
    <submittedName>
        <fullName evidence="1">Uncharacterized protein</fullName>
    </submittedName>
</protein>
<proteinExistence type="predicted"/>
<name>A0ABY7VR50_9BACT</name>
<accession>A0ABY7VR50</accession>
<evidence type="ECO:0000313" key="1">
    <source>
        <dbReference type="EMBL" id="WDE96497.1"/>
    </source>
</evidence>
<dbReference type="RefSeq" id="WP_274150562.1">
    <property type="nucleotide sequence ID" value="NZ_CP117811.1"/>
</dbReference>
<organism evidence="1 2">
    <name type="scientific">Lentisphaera profundi</name>
    <dbReference type="NCBI Taxonomy" id="1658616"/>
    <lineage>
        <taxon>Bacteria</taxon>
        <taxon>Pseudomonadati</taxon>
        <taxon>Lentisphaerota</taxon>
        <taxon>Lentisphaeria</taxon>
        <taxon>Lentisphaerales</taxon>
        <taxon>Lentisphaeraceae</taxon>
        <taxon>Lentisphaera</taxon>
    </lineage>
</organism>
<keyword evidence="2" id="KW-1185">Reference proteome</keyword>
<reference evidence="1 2" key="1">
    <citation type="submission" date="2023-02" db="EMBL/GenBank/DDBJ databases">
        <title>Genome sequence of Lentisphaera profundi SAORIC-696.</title>
        <authorList>
            <person name="Kim e."/>
            <person name="Cho J.-C."/>
            <person name="Choi A."/>
            <person name="Kang I."/>
        </authorList>
    </citation>
    <scope>NUCLEOTIDE SEQUENCE [LARGE SCALE GENOMIC DNA]</scope>
    <source>
        <strain evidence="1 2">SAORIC-696</strain>
    </source>
</reference>
<dbReference type="EMBL" id="CP117811">
    <property type="protein sequence ID" value="WDE96497.1"/>
    <property type="molecule type" value="Genomic_DNA"/>
</dbReference>